<evidence type="ECO:0000313" key="1">
    <source>
        <dbReference type="EMBL" id="AAT27827.1"/>
    </source>
</evidence>
<sequence>MMKVLVLNFENNSNNNSTEEFYFKKLKSFNKNIFFQNYKNNLSIDSSINLILAISDNDIQNSDTHNFINSKIEKHISSIKNRKEYFKKYSNQNIKKIVMLPPEGLAFEYFLAFHISEELSLEKKYWKYT</sequence>
<dbReference type="KEGG" id="mmo:MMOB3410"/>
<keyword evidence="2" id="KW-1185">Reference proteome</keyword>
<protein>
    <submittedName>
        <fullName evidence="1">Uncharacterized protein</fullName>
    </submittedName>
</protein>
<proteinExistence type="predicted"/>
<evidence type="ECO:0000313" key="2">
    <source>
        <dbReference type="Proteomes" id="UP000009072"/>
    </source>
</evidence>
<reference evidence="1 2" key="1">
    <citation type="journal article" date="2004" name="Genome Res.">
        <title>The complete genome and proteome of Mycoplasma mobile.</title>
        <authorList>
            <person name="Jaffe J.D."/>
            <person name="Stange-Thomann N."/>
            <person name="Smith C."/>
            <person name="DeCaprio D."/>
            <person name="Fisher S."/>
            <person name="Butler J."/>
            <person name="Calvo S."/>
            <person name="Elkins T."/>
            <person name="FitzGerald M.G."/>
            <person name="Hafez N."/>
            <person name="Kodira C.D."/>
            <person name="Major J."/>
            <person name="Wang S."/>
            <person name="Wilkinson J."/>
            <person name="Nicol R."/>
            <person name="Nusbaum C."/>
            <person name="Birren B."/>
            <person name="Berg H.C."/>
            <person name="Church G.M."/>
        </authorList>
    </citation>
    <scope>NUCLEOTIDE SEQUENCE [LARGE SCALE GENOMIC DNA]</scope>
    <source>
        <strain evidence="2">ATCC 43663 / 163K / NCTC 11711</strain>
    </source>
</reference>
<organism evidence="1 2">
    <name type="scientific">Mycoplasma mobile (strain ATCC 43663 / 163K / NCTC 11711)</name>
    <name type="common">Mesomycoplasma mobile</name>
    <dbReference type="NCBI Taxonomy" id="267748"/>
    <lineage>
        <taxon>Bacteria</taxon>
        <taxon>Bacillati</taxon>
        <taxon>Mycoplasmatota</taxon>
        <taxon>Mycoplasmoidales</taxon>
        <taxon>Metamycoplasmataceae</taxon>
        <taxon>Mesomycoplasma</taxon>
    </lineage>
</organism>
<gene>
    <name evidence="1" type="ordered locus">MMOB3410</name>
</gene>
<dbReference type="EMBL" id="AE017308">
    <property type="protein sequence ID" value="AAT27827.1"/>
    <property type="molecule type" value="Genomic_DNA"/>
</dbReference>
<dbReference type="Proteomes" id="UP000009072">
    <property type="component" value="Chromosome"/>
</dbReference>
<dbReference type="HOGENOM" id="CLU_1946438_0_0_14"/>
<dbReference type="STRING" id="267748.MMOB3410"/>
<dbReference type="AlphaFoldDB" id="Q6KHV0"/>
<accession>Q6KHV0</accession>
<name>Q6KHV0_MYCM1</name>